<dbReference type="Proteomes" id="UP000479710">
    <property type="component" value="Unassembled WGS sequence"/>
</dbReference>
<comment type="caution">
    <text evidence="2">The sequence shown here is derived from an EMBL/GenBank/DDBJ whole genome shotgun (WGS) entry which is preliminary data.</text>
</comment>
<dbReference type="AlphaFoldDB" id="A0A6G1EU00"/>
<proteinExistence type="predicted"/>
<dbReference type="OrthoDB" id="10643873at2759"/>
<feature type="region of interest" description="Disordered" evidence="1">
    <location>
        <begin position="26"/>
        <end position="52"/>
    </location>
</feature>
<organism evidence="2 3">
    <name type="scientific">Oryza meyeriana var. granulata</name>
    <dbReference type="NCBI Taxonomy" id="110450"/>
    <lineage>
        <taxon>Eukaryota</taxon>
        <taxon>Viridiplantae</taxon>
        <taxon>Streptophyta</taxon>
        <taxon>Embryophyta</taxon>
        <taxon>Tracheophyta</taxon>
        <taxon>Spermatophyta</taxon>
        <taxon>Magnoliopsida</taxon>
        <taxon>Liliopsida</taxon>
        <taxon>Poales</taxon>
        <taxon>Poaceae</taxon>
        <taxon>BOP clade</taxon>
        <taxon>Oryzoideae</taxon>
        <taxon>Oryzeae</taxon>
        <taxon>Oryzinae</taxon>
        <taxon>Oryza</taxon>
        <taxon>Oryza meyeriana</taxon>
    </lineage>
</organism>
<gene>
    <name evidence="2" type="ORF">E2562_037914</name>
</gene>
<name>A0A6G1EU00_9ORYZ</name>
<feature type="region of interest" description="Disordered" evidence="1">
    <location>
        <begin position="87"/>
        <end position="154"/>
    </location>
</feature>
<feature type="compositionally biased region" description="Basic and acidic residues" evidence="1">
    <location>
        <begin position="128"/>
        <end position="140"/>
    </location>
</feature>
<dbReference type="EMBL" id="SPHZ02000003">
    <property type="protein sequence ID" value="KAF0928104.1"/>
    <property type="molecule type" value="Genomic_DNA"/>
</dbReference>
<evidence type="ECO:0000313" key="3">
    <source>
        <dbReference type="Proteomes" id="UP000479710"/>
    </source>
</evidence>
<feature type="compositionally biased region" description="Acidic residues" evidence="1">
    <location>
        <begin position="112"/>
        <end position="127"/>
    </location>
</feature>
<evidence type="ECO:0000256" key="1">
    <source>
        <dbReference type="SAM" id="MobiDB-lite"/>
    </source>
</evidence>
<feature type="compositionally biased region" description="Basic and acidic residues" evidence="1">
    <location>
        <begin position="87"/>
        <end position="107"/>
    </location>
</feature>
<evidence type="ECO:0000313" key="2">
    <source>
        <dbReference type="EMBL" id="KAF0928104.1"/>
    </source>
</evidence>
<keyword evidence="3" id="KW-1185">Reference proteome</keyword>
<sequence length="154" mass="17002">MDDCNWLDLVGRLEGEPKPSLAVVQCPPARGGISPPTQGEQPQPQPPNIDWENLQITETLDDEGRLEIMDEEQLYVLLGLRAKDEAADNAREAGEAAFEDASKEARSTDANGAEEEGVDDTPVDDEVPGERMMRQKEDYHTNQCLGGFQGYPYP</sequence>
<protein>
    <submittedName>
        <fullName evidence="2">Uncharacterized protein</fullName>
    </submittedName>
</protein>
<accession>A0A6G1EU00</accession>
<reference evidence="2 3" key="1">
    <citation type="submission" date="2019-11" db="EMBL/GenBank/DDBJ databases">
        <title>Whole genome sequence of Oryza granulata.</title>
        <authorList>
            <person name="Li W."/>
        </authorList>
    </citation>
    <scope>NUCLEOTIDE SEQUENCE [LARGE SCALE GENOMIC DNA]</scope>
    <source>
        <strain evidence="3">cv. Menghai</strain>
        <tissue evidence="2">Leaf</tissue>
    </source>
</reference>